<feature type="transmembrane region" description="Helical" evidence="5">
    <location>
        <begin position="147"/>
        <end position="166"/>
    </location>
</feature>
<dbReference type="Pfam" id="PF07291">
    <property type="entry name" value="MauE"/>
    <property type="match status" value="1"/>
</dbReference>
<evidence type="ECO:0000256" key="2">
    <source>
        <dbReference type="ARBA" id="ARBA00022692"/>
    </source>
</evidence>
<sequence length="176" mass="18007">MMSYVLIGLRSLIALVFVFSIAGKLRGRRAFDEFLAATVRLSPRPLPAALARWLAAGVVAIELAVVLLLTMPATTPIGFAVAAALLLGFTGTIVLALRRGERAPCRCFGSTTQPLGYPQVARNLVLLAAAALGLAGGQLPAASPDLAGALVAVGAGALAATVVTMADDITSLFRPV</sequence>
<comment type="caution">
    <text evidence="7">The sequence shown here is derived from an EMBL/GenBank/DDBJ whole genome shotgun (WGS) entry which is preliminary data.</text>
</comment>
<dbReference type="RefSeq" id="WP_281897388.1">
    <property type="nucleotide sequence ID" value="NZ_BSDI01000017.1"/>
</dbReference>
<dbReference type="EMBL" id="BSDI01000017">
    <property type="protein sequence ID" value="GLH98471.1"/>
    <property type="molecule type" value="Genomic_DNA"/>
</dbReference>
<keyword evidence="2 5" id="KW-0812">Transmembrane</keyword>
<feature type="transmembrane region" description="Helical" evidence="5">
    <location>
        <begin position="50"/>
        <end position="71"/>
    </location>
</feature>
<gene>
    <name evidence="7" type="ORF">Pa4123_37460</name>
</gene>
<keyword evidence="8" id="KW-1185">Reference proteome</keyword>
<evidence type="ECO:0000259" key="6">
    <source>
        <dbReference type="Pfam" id="PF07291"/>
    </source>
</evidence>
<keyword evidence="4 5" id="KW-0472">Membrane</keyword>
<evidence type="ECO:0000313" key="7">
    <source>
        <dbReference type="EMBL" id="GLH98471.1"/>
    </source>
</evidence>
<feature type="transmembrane region" description="Helical" evidence="5">
    <location>
        <begin position="6"/>
        <end position="25"/>
    </location>
</feature>
<protein>
    <submittedName>
        <fullName evidence="7">Methylamine utilization protein MauE</fullName>
    </submittedName>
</protein>
<organism evidence="7 8">
    <name type="scientific">Phytohabitans aurantiacus</name>
    <dbReference type="NCBI Taxonomy" id="3016789"/>
    <lineage>
        <taxon>Bacteria</taxon>
        <taxon>Bacillati</taxon>
        <taxon>Actinomycetota</taxon>
        <taxon>Actinomycetes</taxon>
        <taxon>Micromonosporales</taxon>
        <taxon>Micromonosporaceae</taxon>
    </lineage>
</organism>
<evidence type="ECO:0000313" key="8">
    <source>
        <dbReference type="Proteomes" id="UP001144280"/>
    </source>
</evidence>
<evidence type="ECO:0000256" key="1">
    <source>
        <dbReference type="ARBA" id="ARBA00004141"/>
    </source>
</evidence>
<dbReference type="InterPro" id="IPR009908">
    <property type="entry name" value="Methylamine_util_MauE"/>
</dbReference>
<feature type="transmembrane region" description="Helical" evidence="5">
    <location>
        <begin position="77"/>
        <end position="97"/>
    </location>
</feature>
<accession>A0ABQ5QV64</accession>
<feature type="domain" description="Methylamine utilisation protein MauE" evidence="6">
    <location>
        <begin position="2"/>
        <end position="135"/>
    </location>
</feature>
<keyword evidence="3 5" id="KW-1133">Transmembrane helix</keyword>
<dbReference type="Proteomes" id="UP001144280">
    <property type="component" value="Unassembled WGS sequence"/>
</dbReference>
<reference evidence="7" key="1">
    <citation type="submission" date="2022-12" db="EMBL/GenBank/DDBJ databases">
        <title>New Phytohabitans aurantiacus sp. RD004123 nov., an actinomycete isolated from soil.</title>
        <authorList>
            <person name="Triningsih D.W."/>
            <person name="Harunari E."/>
            <person name="Igarashi Y."/>
        </authorList>
    </citation>
    <scope>NUCLEOTIDE SEQUENCE</scope>
    <source>
        <strain evidence="7">RD004123</strain>
    </source>
</reference>
<evidence type="ECO:0000256" key="5">
    <source>
        <dbReference type="SAM" id="Phobius"/>
    </source>
</evidence>
<evidence type="ECO:0000256" key="3">
    <source>
        <dbReference type="ARBA" id="ARBA00022989"/>
    </source>
</evidence>
<feature type="transmembrane region" description="Helical" evidence="5">
    <location>
        <begin position="124"/>
        <end position="141"/>
    </location>
</feature>
<proteinExistence type="predicted"/>
<comment type="subcellular location">
    <subcellularLocation>
        <location evidence="1">Membrane</location>
        <topology evidence="1">Multi-pass membrane protein</topology>
    </subcellularLocation>
</comment>
<name>A0ABQ5QV64_9ACTN</name>
<evidence type="ECO:0000256" key="4">
    <source>
        <dbReference type="ARBA" id="ARBA00023136"/>
    </source>
</evidence>